<evidence type="ECO:0000256" key="4">
    <source>
        <dbReference type="ARBA" id="ARBA00022519"/>
    </source>
</evidence>
<evidence type="ECO:0000256" key="1">
    <source>
        <dbReference type="ARBA" id="ARBA00004429"/>
    </source>
</evidence>
<protein>
    <submittedName>
        <fullName evidence="10">ABC transporter permease</fullName>
    </submittedName>
</protein>
<feature type="transmembrane region" description="Helical" evidence="8">
    <location>
        <begin position="507"/>
        <end position="526"/>
    </location>
</feature>
<dbReference type="CDD" id="cd06261">
    <property type="entry name" value="TM_PBP2"/>
    <property type="match status" value="2"/>
</dbReference>
<feature type="transmembrane region" description="Helical" evidence="8">
    <location>
        <begin position="120"/>
        <end position="148"/>
    </location>
</feature>
<evidence type="ECO:0000256" key="6">
    <source>
        <dbReference type="ARBA" id="ARBA00022989"/>
    </source>
</evidence>
<evidence type="ECO:0000256" key="8">
    <source>
        <dbReference type="RuleBase" id="RU363032"/>
    </source>
</evidence>
<keyword evidence="2 8" id="KW-0813">Transport</keyword>
<name>A0ABW5UUN9_9MICO</name>
<dbReference type="EMBL" id="JBHUNE010000003">
    <property type="protein sequence ID" value="MFD2757373.1"/>
    <property type="molecule type" value="Genomic_DNA"/>
</dbReference>
<evidence type="ECO:0000256" key="7">
    <source>
        <dbReference type="ARBA" id="ARBA00023136"/>
    </source>
</evidence>
<reference evidence="11" key="1">
    <citation type="journal article" date="2019" name="Int. J. Syst. Evol. Microbiol.">
        <title>The Global Catalogue of Microorganisms (GCM) 10K type strain sequencing project: providing services to taxonomists for standard genome sequencing and annotation.</title>
        <authorList>
            <consortium name="The Broad Institute Genomics Platform"/>
            <consortium name="The Broad Institute Genome Sequencing Center for Infectious Disease"/>
            <person name="Wu L."/>
            <person name="Ma J."/>
        </authorList>
    </citation>
    <scope>NUCLEOTIDE SEQUENCE [LARGE SCALE GENOMIC DNA]</scope>
    <source>
        <strain evidence="11">TISTR 1514</strain>
    </source>
</reference>
<dbReference type="InterPro" id="IPR035906">
    <property type="entry name" value="MetI-like_sf"/>
</dbReference>
<accession>A0ABW5UUN9</accession>
<feature type="transmembrane region" description="Helical" evidence="8">
    <location>
        <begin position="403"/>
        <end position="426"/>
    </location>
</feature>
<dbReference type="Proteomes" id="UP001597492">
    <property type="component" value="Unassembled WGS sequence"/>
</dbReference>
<feature type="domain" description="ABC transmembrane type-1" evidence="9">
    <location>
        <begin position="334"/>
        <end position="522"/>
    </location>
</feature>
<feature type="domain" description="ABC transmembrane type-1" evidence="9">
    <location>
        <begin position="42"/>
        <end position="250"/>
    </location>
</feature>
<keyword evidence="6 8" id="KW-1133">Transmembrane helix</keyword>
<evidence type="ECO:0000313" key="10">
    <source>
        <dbReference type="EMBL" id="MFD2757373.1"/>
    </source>
</evidence>
<dbReference type="PANTHER" id="PTHR43357">
    <property type="entry name" value="INNER MEMBRANE ABC TRANSPORTER PERMEASE PROTEIN YDCV"/>
    <property type="match status" value="1"/>
</dbReference>
<comment type="caution">
    <text evidence="10">The sequence shown here is derived from an EMBL/GenBank/DDBJ whole genome shotgun (WGS) entry which is preliminary data.</text>
</comment>
<sequence length="536" mass="54419">MALGLWLATAALVLIPLGAIVVLAVRGGEFGVLLQGEVLEASVNSLVSAVGSAVAAVAVGTALAVLCERTDLAGRRALRLFAFSPMLIPPFVGAIAWLGIAGPSSPLNLWWRSMFGGPLWSVYGADGVILLLTVHSYPIVMLIVTAALRRIPADLEQAARISGAGPVRSLLTVTVPLLRPALVSSFVLVAVGNLADFGIPSIIGLPERFTTLATLVYRYLQSGTVDNPLGVVAAIGVVLIVIALIGLLADARIGKPRVELDASASRAEALSLGRARVPVSIVTWLAVLAVTVLPLLALLMQTLLRAPGVPLAFENLTLDHLVEAVTSANALTGATNSVLLAVGAAIVCGVLGLAIGVVGTRTRVVGSRAMHAVMMLPQAVPGIVIGVAWLVLAPRIGLFNTPWLILCAYITSFTAIVLQAVTAPLAGTPSSAEEAARISGAGPLRALADISARLAAPAAISGAVLVAVTAVRELTLSVLLLSPGSQTLGVAIFNLQQAGAFSTASALSLVVALLGLAVIGLATGRVTSGGAGSKGM</sequence>
<keyword evidence="5 8" id="KW-0812">Transmembrane</keyword>
<keyword evidence="4" id="KW-0997">Cell inner membrane</keyword>
<keyword evidence="7 8" id="KW-0472">Membrane</keyword>
<feature type="transmembrane region" description="Helical" evidence="8">
    <location>
        <begin position="48"/>
        <end position="66"/>
    </location>
</feature>
<evidence type="ECO:0000256" key="2">
    <source>
        <dbReference type="ARBA" id="ARBA00022448"/>
    </source>
</evidence>
<gene>
    <name evidence="10" type="ORF">ACFSW7_03150</name>
</gene>
<comment type="similarity">
    <text evidence="8">Belongs to the binding-protein-dependent transport system permease family.</text>
</comment>
<dbReference type="Pfam" id="PF00528">
    <property type="entry name" value="BPD_transp_1"/>
    <property type="match status" value="2"/>
</dbReference>
<evidence type="ECO:0000256" key="3">
    <source>
        <dbReference type="ARBA" id="ARBA00022475"/>
    </source>
</evidence>
<keyword evidence="11" id="KW-1185">Reference proteome</keyword>
<feature type="transmembrane region" description="Helical" evidence="8">
    <location>
        <begin position="281"/>
        <end position="304"/>
    </location>
</feature>
<feature type="transmembrane region" description="Helical" evidence="8">
    <location>
        <begin position="78"/>
        <end position="100"/>
    </location>
</feature>
<dbReference type="PROSITE" id="PS50928">
    <property type="entry name" value="ABC_TM1"/>
    <property type="match status" value="2"/>
</dbReference>
<dbReference type="InterPro" id="IPR000515">
    <property type="entry name" value="MetI-like"/>
</dbReference>
<dbReference type="PANTHER" id="PTHR43357:SF3">
    <property type="entry name" value="FE(3+)-TRANSPORT SYSTEM PERMEASE PROTEIN FBPB 2"/>
    <property type="match status" value="1"/>
</dbReference>
<dbReference type="SUPFAM" id="SSF161098">
    <property type="entry name" value="MetI-like"/>
    <property type="match status" value="2"/>
</dbReference>
<proteinExistence type="inferred from homology"/>
<evidence type="ECO:0000256" key="5">
    <source>
        <dbReference type="ARBA" id="ARBA00022692"/>
    </source>
</evidence>
<feature type="transmembrane region" description="Helical" evidence="8">
    <location>
        <begin position="372"/>
        <end position="391"/>
    </location>
</feature>
<feature type="transmembrane region" description="Helical" evidence="8">
    <location>
        <begin position="338"/>
        <end position="360"/>
    </location>
</feature>
<keyword evidence="3" id="KW-1003">Cell membrane</keyword>
<dbReference type="RefSeq" id="WP_235619841.1">
    <property type="nucleotide sequence ID" value="NZ_JBHUNE010000003.1"/>
</dbReference>
<evidence type="ECO:0000259" key="9">
    <source>
        <dbReference type="PROSITE" id="PS50928"/>
    </source>
</evidence>
<dbReference type="Gene3D" id="1.10.3720.10">
    <property type="entry name" value="MetI-like"/>
    <property type="match status" value="2"/>
</dbReference>
<evidence type="ECO:0000313" key="11">
    <source>
        <dbReference type="Proteomes" id="UP001597492"/>
    </source>
</evidence>
<comment type="subcellular location">
    <subcellularLocation>
        <location evidence="1">Cell inner membrane</location>
        <topology evidence="1">Multi-pass membrane protein</topology>
    </subcellularLocation>
    <subcellularLocation>
        <location evidence="8">Cell membrane</location>
        <topology evidence="8">Multi-pass membrane protein</topology>
    </subcellularLocation>
</comment>
<feature type="transmembrane region" description="Helical" evidence="8">
    <location>
        <begin position="229"/>
        <end position="249"/>
    </location>
</feature>
<organism evidence="10 11">
    <name type="scientific">Gulosibacter faecalis</name>
    <dbReference type="NCBI Taxonomy" id="272240"/>
    <lineage>
        <taxon>Bacteria</taxon>
        <taxon>Bacillati</taxon>
        <taxon>Actinomycetota</taxon>
        <taxon>Actinomycetes</taxon>
        <taxon>Micrococcales</taxon>
        <taxon>Microbacteriaceae</taxon>
        <taxon>Gulosibacter</taxon>
    </lineage>
</organism>